<evidence type="ECO:0000313" key="10">
    <source>
        <dbReference type="EnsemblMetazoa" id="tetur21g00930.1"/>
    </source>
</evidence>
<dbReference type="InterPro" id="IPR001487">
    <property type="entry name" value="Bromodomain"/>
</dbReference>
<accession>T1KTT3</accession>
<keyword evidence="7" id="KW-0539">Nucleus</keyword>
<keyword evidence="5" id="KW-0103">Bromodomain</keyword>
<reference evidence="10" key="2">
    <citation type="submission" date="2015-06" db="UniProtKB">
        <authorList>
            <consortium name="EnsemblMetazoa"/>
        </authorList>
    </citation>
    <scope>IDENTIFICATION</scope>
</reference>
<evidence type="ECO:0000256" key="1">
    <source>
        <dbReference type="ARBA" id="ARBA00004123"/>
    </source>
</evidence>
<evidence type="ECO:0000256" key="7">
    <source>
        <dbReference type="ARBA" id="ARBA00023242"/>
    </source>
</evidence>
<evidence type="ECO:0000256" key="2">
    <source>
        <dbReference type="ARBA" id="ARBA00022737"/>
    </source>
</evidence>
<feature type="region of interest" description="Disordered" evidence="8">
    <location>
        <begin position="494"/>
        <end position="516"/>
    </location>
</feature>
<dbReference type="STRING" id="32264.T1KTT3"/>
<dbReference type="HOGENOM" id="CLU_407321_0_0_1"/>
<dbReference type="EMBL" id="CAEY01000546">
    <property type="status" value="NOT_ANNOTATED_CDS"/>
    <property type="molecule type" value="Genomic_DNA"/>
</dbReference>
<name>T1KTT3_TETUR</name>
<keyword evidence="2" id="KW-0677">Repeat</keyword>
<feature type="compositionally biased region" description="Basic and acidic residues" evidence="8">
    <location>
        <begin position="497"/>
        <end position="507"/>
    </location>
</feature>
<dbReference type="InterPro" id="IPR037382">
    <property type="entry name" value="Rsc/polybromo"/>
</dbReference>
<evidence type="ECO:0000259" key="9">
    <source>
        <dbReference type="PROSITE" id="PS51038"/>
    </source>
</evidence>
<dbReference type="SUPFAM" id="SSF47370">
    <property type="entry name" value="Bromodomain"/>
    <property type="match status" value="1"/>
</dbReference>
<reference evidence="11" key="1">
    <citation type="submission" date="2011-08" db="EMBL/GenBank/DDBJ databases">
        <authorList>
            <person name="Rombauts S."/>
        </authorList>
    </citation>
    <scope>NUCLEOTIDE SEQUENCE</scope>
    <source>
        <strain evidence="11">London</strain>
    </source>
</reference>
<evidence type="ECO:0000256" key="3">
    <source>
        <dbReference type="ARBA" id="ARBA00022853"/>
    </source>
</evidence>
<dbReference type="eggNOG" id="KOG1827">
    <property type="taxonomic scope" value="Eukaryota"/>
</dbReference>
<dbReference type="GO" id="GO:0006338">
    <property type="term" value="P:chromatin remodeling"/>
    <property type="evidence" value="ECO:0007669"/>
    <property type="project" value="InterPro"/>
</dbReference>
<dbReference type="GO" id="GO:0016586">
    <property type="term" value="C:RSC-type complex"/>
    <property type="evidence" value="ECO:0007669"/>
    <property type="project" value="InterPro"/>
</dbReference>
<sequence length="675" mass="79815">MEMMKSLFKLNLKNENKTSPERFIVIMSNQLFLAKNECKNLEFGTIVNFRLKLLLRAKAKERKLFFIDKNGLWTVLLISMNYLKTLSLNIWIMITLANISSDQLMPGQLWIYGCWFYRPYETYHIASKKFLEKEVFKSDSYNNAPLSQVAGKCFIMFVKDYFKLKPEGFEDCDFYVCESRYFTRTKTLKKIKVWPYFNDHSLIPREQHLPMIRVPSIFKDNKQEKCKEEQLISDYDDNDGPKLLDIERPNIIIEPGDGMPIEEGAIYYEQFTIPSGSYKLGDCCCVRTDNGRNLICRIDRMWVDKDGNAFFHGPWFVQPRELPLSISRMFYPNEVFLSSIEDTNPLLSICDKCSVLEFKDYITRRLTEIPEHHFYRPCRCYSDSIIEFLNKNPKIRPLTLDQIKKNLEKRRYRRLDRFQQDMFDVFERTRRNTRVDSQAFEDSVELQLYFIRLRNELCRNGEVLISSALNFTEINLNAQDDALKLEKLPFENQETDAEAKGEDKEADPSGGAPVESIPEVSLNDQVYRPGDFVYIESREKGPHIMNISKLWRDPAGQLWIYGCWFYRPYETYHIASKKFLEKEVFKSDSYNNAPLSQVAGKCFIMFVKDYFKLKPEGFEDCDVYVCESRYFTRTKTLKKIKVWPYFNDHSLIPREQHLPMIRVPLVIARTESMPE</sequence>
<feature type="domain" description="BAH" evidence="9">
    <location>
        <begin position="68"/>
        <end position="192"/>
    </location>
</feature>
<dbReference type="PANTHER" id="PTHR16062:SF22">
    <property type="entry name" value="HISTONE-LYSINE N-METHYLTRANSFERASE ASH1L"/>
    <property type="match status" value="1"/>
</dbReference>
<dbReference type="SMART" id="SM00439">
    <property type="entry name" value="BAH"/>
    <property type="match status" value="3"/>
</dbReference>
<feature type="domain" description="BAH" evidence="9">
    <location>
        <begin position="276"/>
        <end position="392"/>
    </location>
</feature>
<keyword evidence="3" id="KW-0156">Chromatin regulator</keyword>
<dbReference type="InterPro" id="IPR001025">
    <property type="entry name" value="BAH_dom"/>
</dbReference>
<evidence type="ECO:0000256" key="6">
    <source>
        <dbReference type="ARBA" id="ARBA00023163"/>
    </source>
</evidence>
<dbReference type="EnsemblMetazoa" id="tetur21g00930.1">
    <property type="protein sequence ID" value="tetur21g00930.1"/>
    <property type="gene ID" value="tetur21g00930"/>
</dbReference>
<dbReference type="PANTHER" id="PTHR16062">
    <property type="entry name" value="SWI/SNF-RELATED"/>
    <property type="match status" value="1"/>
</dbReference>
<dbReference type="CDD" id="cd04717">
    <property type="entry name" value="BAH_polybromo"/>
    <property type="match status" value="1"/>
</dbReference>
<dbReference type="InterPro" id="IPR043151">
    <property type="entry name" value="BAH_sf"/>
</dbReference>
<feature type="domain" description="BAH" evidence="9">
    <location>
        <begin position="525"/>
        <end position="641"/>
    </location>
</feature>
<comment type="subcellular location">
    <subcellularLocation>
        <location evidence="1">Nucleus</location>
    </subcellularLocation>
</comment>
<dbReference type="GO" id="GO:0006368">
    <property type="term" value="P:transcription elongation by RNA polymerase II"/>
    <property type="evidence" value="ECO:0007669"/>
    <property type="project" value="TreeGrafter"/>
</dbReference>
<evidence type="ECO:0000256" key="8">
    <source>
        <dbReference type="SAM" id="MobiDB-lite"/>
    </source>
</evidence>
<evidence type="ECO:0000256" key="4">
    <source>
        <dbReference type="ARBA" id="ARBA00023015"/>
    </source>
</evidence>
<keyword evidence="11" id="KW-1185">Reference proteome</keyword>
<protein>
    <recommendedName>
        <fullName evidence="9">BAH domain-containing protein</fullName>
    </recommendedName>
</protein>
<proteinExistence type="predicted"/>
<dbReference type="Gene3D" id="2.30.30.490">
    <property type="match status" value="3"/>
</dbReference>
<evidence type="ECO:0000313" key="11">
    <source>
        <dbReference type="Proteomes" id="UP000015104"/>
    </source>
</evidence>
<organism evidence="10 11">
    <name type="scientific">Tetranychus urticae</name>
    <name type="common">Two-spotted spider mite</name>
    <dbReference type="NCBI Taxonomy" id="32264"/>
    <lineage>
        <taxon>Eukaryota</taxon>
        <taxon>Metazoa</taxon>
        <taxon>Ecdysozoa</taxon>
        <taxon>Arthropoda</taxon>
        <taxon>Chelicerata</taxon>
        <taxon>Arachnida</taxon>
        <taxon>Acari</taxon>
        <taxon>Acariformes</taxon>
        <taxon>Trombidiformes</taxon>
        <taxon>Prostigmata</taxon>
        <taxon>Eleutherengona</taxon>
        <taxon>Raphignathae</taxon>
        <taxon>Tetranychoidea</taxon>
        <taxon>Tetranychidae</taxon>
        <taxon>Tetranychus</taxon>
    </lineage>
</organism>
<dbReference type="GO" id="GO:0003682">
    <property type="term" value="F:chromatin binding"/>
    <property type="evidence" value="ECO:0007669"/>
    <property type="project" value="InterPro"/>
</dbReference>
<dbReference type="Pfam" id="PF00439">
    <property type="entry name" value="Bromodomain"/>
    <property type="match status" value="1"/>
</dbReference>
<dbReference type="SMART" id="SM00297">
    <property type="entry name" value="BROMO"/>
    <property type="match status" value="1"/>
</dbReference>
<dbReference type="AlphaFoldDB" id="T1KTT3"/>
<dbReference type="Proteomes" id="UP000015104">
    <property type="component" value="Unassembled WGS sequence"/>
</dbReference>
<keyword evidence="4" id="KW-0805">Transcription regulation</keyword>
<dbReference type="Pfam" id="PF01426">
    <property type="entry name" value="BAH"/>
    <property type="match status" value="3"/>
</dbReference>
<dbReference type="InterPro" id="IPR036427">
    <property type="entry name" value="Bromodomain-like_sf"/>
</dbReference>
<keyword evidence="6" id="KW-0804">Transcription</keyword>
<dbReference type="PROSITE" id="PS51038">
    <property type="entry name" value="BAH"/>
    <property type="match status" value="3"/>
</dbReference>
<evidence type="ECO:0000256" key="5">
    <source>
        <dbReference type="ARBA" id="ARBA00023117"/>
    </source>
</evidence>